<comment type="caution">
    <text evidence="3">The sequence shown here is derived from an EMBL/GenBank/DDBJ whole genome shotgun (WGS) entry which is preliminary data.</text>
</comment>
<feature type="compositionally biased region" description="Gly residues" evidence="1">
    <location>
        <begin position="95"/>
        <end position="110"/>
    </location>
</feature>
<feature type="compositionally biased region" description="Basic and acidic residues" evidence="1">
    <location>
        <begin position="12"/>
        <end position="23"/>
    </location>
</feature>
<feature type="compositionally biased region" description="Gly residues" evidence="1">
    <location>
        <begin position="1"/>
        <end position="10"/>
    </location>
</feature>
<evidence type="ECO:0000313" key="3">
    <source>
        <dbReference type="EMBL" id="GHI39077.1"/>
    </source>
</evidence>
<evidence type="ECO:0000256" key="1">
    <source>
        <dbReference type="SAM" id="MobiDB-lite"/>
    </source>
</evidence>
<keyword evidence="2" id="KW-1133">Transmembrane helix</keyword>
<sequence length="228" mass="22925">MPDDVGGGPFPDGREPDDDHGGADDDFASVVFDEDFVRAAEIHEPSAVERLLAAAQARAEAEAARARAGAGAPDDELYDDGYDPYRPGRDPDDLGGPGLSGGAEAGPYGRHGGALRPYRGRARWHRPIAWLLAVVMGIGMVALAFSAVYRGATSDHEDKAPPPATSNVDNPTNAAGPAVGGPSSNAGGLGKGVGPGPGTNGMPLVPAVSASASAAFEGPAVSAAPRVP</sequence>
<gene>
    <name evidence="3" type="ORF">Sviol_34850</name>
</gene>
<feature type="compositionally biased region" description="Gly residues" evidence="1">
    <location>
        <begin position="187"/>
        <end position="199"/>
    </location>
</feature>
<organism evidence="3 4">
    <name type="scientific">Streptomyces violascens</name>
    <dbReference type="NCBI Taxonomy" id="67381"/>
    <lineage>
        <taxon>Bacteria</taxon>
        <taxon>Bacillati</taxon>
        <taxon>Actinomycetota</taxon>
        <taxon>Actinomycetes</taxon>
        <taxon>Kitasatosporales</taxon>
        <taxon>Streptomycetaceae</taxon>
        <taxon>Streptomyces</taxon>
    </lineage>
</organism>
<keyword evidence="4" id="KW-1185">Reference proteome</keyword>
<protein>
    <submittedName>
        <fullName evidence="3">Uncharacterized protein</fullName>
    </submittedName>
</protein>
<keyword evidence="2" id="KW-0472">Membrane</keyword>
<dbReference type="EMBL" id="BNDY01000011">
    <property type="protein sequence ID" value="GHI39077.1"/>
    <property type="molecule type" value="Genomic_DNA"/>
</dbReference>
<evidence type="ECO:0000313" key="4">
    <source>
        <dbReference type="Proteomes" id="UP001050808"/>
    </source>
</evidence>
<feature type="region of interest" description="Disordered" evidence="1">
    <location>
        <begin position="62"/>
        <end position="110"/>
    </location>
</feature>
<evidence type="ECO:0000256" key="2">
    <source>
        <dbReference type="SAM" id="Phobius"/>
    </source>
</evidence>
<feature type="region of interest" description="Disordered" evidence="1">
    <location>
        <begin position="1"/>
        <end position="28"/>
    </location>
</feature>
<feature type="transmembrane region" description="Helical" evidence="2">
    <location>
        <begin position="128"/>
        <end position="149"/>
    </location>
</feature>
<dbReference type="Proteomes" id="UP001050808">
    <property type="component" value="Unassembled WGS sequence"/>
</dbReference>
<dbReference type="RefSeq" id="WP_226598952.1">
    <property type="nucleotide sequence ID" value="NZ_BMUA01000010.1"/>
</dbReference>
<feature type="region of interest" description="Disordered" evidence="1">
    <location>
        <begin position="153"/>
        <end position="205"/>
    </location>
</feature>
<reference evidence="3" key="1">
    <citation type="submission" date="2024-05" db="EMBL/GenBank/DDBJ databases">
        <title>Whole genome shotgun sequence of Streptomyces violascens NBRC 12920.</title>
        <authorList>
            <person name="Komaki H."/>
            <person name="Tamura T."/>
        </authorList>
    </citation>
    <scope>NUCLEOTIDE SEQUENCE</scope>
    <source>
        <strain evidence="3">NBRC 12920</strain>
    </source>
</reference>
<feature type="compositionally biased region" description="Acidic residues" evidence="1">
    <location>
        <begin position="73"/>
        <end position="82"/>
    </location>
</feature>
<name>A0ABQ3QP90_9ACTN</name>
<proteinExistence type="predicted"/>
<accession>A0ABQ3QP90</accession>
<keyword evidence="2" id="KW-0812">Transmembrane</keyword>